<name>A0A1H8HLS0_9PROT</name>
<organism evidence="4 5">
    <name type="scientific">Nitrosospira multiformis</name>
    <dbReference type="NCBI Taxonomy" id="1231"/>
    <lineage>
        <taxon>Bacteria</taxon>
        <taxon>Pseudomonadati</taxon>
        <taxon>Pseudomonadota</taxon>
        <taxon>Betaproteobacteria</taxon>
        <taxon>Nitrosomonadales</taxon>
        <taxon>Nitrosomonadaceae</taxon>
        <taxon>Nitrosospira</taxon>
    </lineage>
</organism>
<protein>
    <submittedName>
        <fullName evidence="4">NADPH2:quinone reductase</fullName>
    </submittedName>
</protein>
<dbReference type="CDD" id="cd08272">
    <property type="entry name" value="MDR6"/>
    <property type="match status" value="1"/>
</dbReference>
<dbReference type="GO" id="GO:0016651">
    <property type="term" value="F:oxidoreductase activity, acting on NAD(P)H"/>
    <property type="evidence" value="ECO:0007669"/>
    <property type="project" value="TreeGrafter"/>
</dbReference>
<gene>
    <name evidence="4" type="ORF">SAMN05216404_105172</name>
</gene>
<accession>A0A1H8HLS0</accession>
<evidence type="ECO:0000256" key="2">
    <source>
        <dbReference type="ARBA" id="ARBA00023002"/>
    </source>
</evidence>
<dbReference type="Gene3D" id="3.40.50.720">
    <property type="entry name" value="NAD(P)-binding Rossmann-like Domain"/>
    <property type="match status" value="1"/>
</dbReference>
<dbReference type="PROSITE" id="PS01162">
    <property type="entry name" value="QOR_ZETA_CRYSTAL"/>
    <property type="match status" value="1"/>
</dbReference>
<dbReference type="Pfam" id="PF13602">
    <property type="entry name" value="ADH_zinc_N_2"/>
    <property type="match status" value="1"/>
</dbReference>
<dbReference type="EMBL" id="FOCT01000005">
    <property type="protein sequence ID" value="SEN57182.1"/>
    <property type="molecule type" value="Genomic_DNA"/>
</dbReference>
<feature type="domain" description="Enoyl reductase (ER)" evidence="3">
    <location>
        <begin position="10"/>
        <end position="330"/>
    </location>
</feature>
<dbReference type="InterPro" id="IPR013154">
    <property type="entry name" value="ADH-like_N"/>
</dbReference>
<dbReference type="PANTHER" id="PTHR48106:SF18">
    <property type="entry name" value="QUINONE OXIDOREDUCTASE PIG3"/>
    <property type="match status" value="1"/>
</dbReference>
<dbReference type="AlphaFoldDB" id="A0A1H8HLS0"/>
<evidence type="ECO:0000313" key="4">
    <source>
        <dbReference type="EMBL" id="SEN57182.1"/>
    </source>
</evidence>
<dbReference type="Pfam" id="PF08240">
    <property type="entry name" value="ADH_N"/>
    <property type="match status" value="1"/>
</dbReference>
<dbReference type="GO" id="GO:0008270">
    <property type="term" value="F:zinc ion binding"/>
    <property type="evidence" value="ECO:0007669"/>
    <property type="project" value="InterPro"/>
</dbReference>
<proteinExistence type="predicted"/>
<dbReference type="Proteomes" id="UP000183898">
    <property type="component" value="Unassembled WGS sequence"/>
</dbReference>
<dbReference type="RefSeq" id="WP_074745881.1">
    <property type="nucleotide sequence ID" value="NZ_FOCT01000005.1"/>
</dbReference>
<dbReference type="SUPFAM" id="SSF50129">
    <property type="entry name" value="GroES-like"/>
    <property type="match status" value="1"/>
</dbReference>
<dbReference type="InterPro" id="IPR002364">
    <property type="entry name" value="Quin_OxRdtase/zeta-crystal_CS"/>
</dbReference>
<dbReference type="Gene3D" id="3.90.180.10">
    <property type="entry name" value="Medium-chain alcohol dehydrogenases, catalytic domain"/>
    <property type="match status" value="1"/>
</dbReference>
<reference evidence="4 5" key="1">
    <citation type="submission" date="2016-10" db="EMBL/GenBank/DDBJ databases">
        <authorList>
            <person name="de Groot N.N."/>
        </authorList>
    </citation>
    <scope>NUCLEOTIDE SEQUENCE [LARGE SCALE GENOMIC DNA]</scope>
    <source>
        <strain evidence="4 5">Nl18</strain>
    </source>
</reference>
<dbReference type="GO" id="GO:0070402">
    <property type="term" value="F:NADPH binding"/>
    <property type="evidence" value="ECO:0007669"/>
    <property type="project" value="TreeGrafter"/>
</dbReference>
<dbReference type="PANTHER" id="PTHR48106">
    <property type="entry name" value="QUINONE OXIDOREDUCTASE PIG3-RELATED"/>
    <property type="match status" value="1"/>
</dbReference>
<keyword evidence="2" id="KW-0560">Oxidoreductase</keyword>
<evidence type="ECO:0000313" key="5">
    <source>
        <dbReference type="Proteomes" id="UP000183898"/>
    </source>
</evidence>
<dbReference type="SMART" id="SM00829">
    <property type="entry name" value="PKS_ER"/>
    <property type="match status" value="1"/>
</dbReference>
<dbReference type="InterPro" id="IPR020843">
    <property type="entry name" value="ER"/>
</dbReference>
<dbReference type="InterPro" id="IPR036291">
    <property type="entry name" value="NAD(P)-bd_dom_sf"/>
</dbReference>
<evidence type="ECO:0000259" key="3">
    <source>
        <dbReference type="SMART" id="SM00829"/>
    </source>
</evidence>
<dbReference type="InterPro" id="IPR011032">
    <property type="entry name" value="GroES-like_sf"/>
</dbReference>
<keyword evidence="1" id="KW-0521">NADP</keyword>
<dbReference type="SUPFAM" id="SSF51735">
    <property type="entry name" value="NAD(P)-binding Rossmann-fold domains"/>
    <property type="match status" value="1"/>
</dbReference>
<sequence>MKAILMNVPGAPEVLTPADVPTPDLAGAFDVRVKLHAAGVNPIDTKVRKANMYYPDRLPSILGCDGAGVVEAVGSSVTRVRAGDEVFFFNNGLGGAPGSYAEYAVVHEDYLALKPKNLSMVEAAAVPLALITAWEALIKRGNLKEGQTALIHAGAGGVGHIAIQLARYLKARVATTISSEEKAAFVQSLGAELAIDYRQNDFVDTALEWTEGLGMNLALDTVGGETFCKSFSAIRLYGRIVSLLSTACDAKQLNTARLRNLSIGYVQMTAPLYFGLHPARVVQTSILEQGARLLEQGILKIHVSRTLPLTEAAEAHRLIEAGHTLGKIVLKIA</sequence>
<evidence type="ECO:0000256" key="1">
    <source>
        <dbReference type="ARBA" id="ARBA00022857"/>
    </source>
</evidence>